<keyword evidence="4" id="KW-1185">Reference proteome</keyword>
<dbReference type="PANTHER" id="PTHR42791">
    <property type="entry name" value="GNAT FAMILY ACETYLTRANSFERASE"/>
    <property type="match status" value="1"/>
</dbReference>
<sequence length="273" mass="31509">MPLRLATFSDIGPISKILAASFYDEELNDHIFPFRKQYPHDYLSVWKQKTVTGWWDYSKVWVVWENEDGLTGPNTTSGTTITGVAQWGREGEGSDRLWGLVRWWDPRRLISPFLSFIYTVRRFFIRNRSVAQPTPADPNPLNKWNFGPRLWPFTSHYFTHPAYRRNHWELCTLAVDPAYQRRGIGQQLVAWGLERARTDGLPAVVIGATDTEPFYQRCGFKYLVGYASKAELEDEKDLDSSKATRLDKTNPLNARGLGGGAIMWTELRDEDEK</sequence>
<dbReference type="InterPro" id="IPR052523">
    <property type="entry name" value="Trichothecene_AcTrans"/>
</dbReference>
<dbReference type="SUPFAM" id="SSF55729">
    <property type="entry name" value="Acyl-CoA N-acyltransferases (Nat)"/>
    <property type="match status" value="1"/>
</dbReference>
<feature type="region of interest" description="Disordered" evidence="1">
    <location>
        <begin position="237"/>
        <end position="258"/>
    </location>
</feature>
<dbReference type="PANTHER" id="PTHR42791:SF16">
    <property type="entry name" value="N-ACETYLTRANSFERASE DOMAIN-CONTAINING PROTEIN"/>
    <property type="match status" value="1"/>
</dbReference>
<dbReference type="Pfam" id="PF00583">
    <property type="entry name" value="Acetyltransf_1"/>
    <property type="match status" value="1"/>
</dbReference>
<evidence type="ECO:0000259" key="2">
    <source>
        <dbReference type="PROSITE" id="PS51186"/>
    </source>
</evidence>
<gene>
    <name evidence="3" type="ORF">A1O3_09735</name>
</gene>
<comment type="caution">
    <text evidence="3">The sequence shown here is derived from an EMBL/GenBank/DDBJ whole genome shotgun (WGS) entry which is preliminary data.</text>
</comment>
<dbReference type="HOGENOM" id="CLU_060131_3_1_1"/>
<evidence type="ECO:0000256" key="1">
    <source>
        <dbReference type="SAM" id="MobiDB-lite"/>
    </source>
</evidence>
<feature type="domain" description="N-acetyltransferase" evidence="2">
    <location>
        <begin position="108"/>
        <end position="239"/>
    </location>
</feature>
<dbReference type="InterPro" id="IPR016181">
    <property type="entry name" value="Acyl_CoA_acyltransferase"/>
</dbReference>
<dbReference type="GO" id="GO:0016747">
    <property type="term" value="F:acyltransferase activity, transferring groups other than amino-acyl groups"/>
    <property type="evidence" value="ECO:0007669"/>
    <property type="project" value="InterPro"/>
</dbReference>
<dbReference type="CDD" id="cd04301">
    <property type="entry name" value="NAT_SF"/>
    <property type="match status" value="1"/>
</dbReference>
<dbReference type="InterPro" id="IPR000182">
    <property type="entry name" value="GNAT_dom"/>
</dbReference>
<dbReference type="OrthoDB" id="2744543at2759"/>
<reference evidence="3 4" key="1">
    <citation type="submission" date="2013-03" db="EMBL/GenBank/DDBJ databases">
        <title>The Genome Sequence of Capronia epimyces CBS 606.96.</title>
        <authorList>
            <consortium name="The Broad Institute Genomics Platform"/>
            <person name="Cuomo C."/>
            <person name="de Hoog S."/>
            <person name="Gorbushina A."/>
            <person name="Walker B."/>
            <person name="Young S.K."/>
            <person name="Zeng Q."/>
            <person name="Gargeya S."/>
            <person name="Fitzgerald M."/>
            <person name="Haas B."/>
            <person name="Abouelleil A."/>
            <person name="Allen A.W."/>
            <person name="Alvarado L."/>
            <person name="Arachchi H.M."/>
            <person name="Berlin A.M."/>
            <person name="Chapman S.B."/>
            <person name="Gainer-Dewar J."/>
            <person name="Goldberg J."/>
            <person name="Griggs A."/>
            <person name="Gujja S."/>
            <person name="Hansen M."/>
            <person name="Howarth C."/>
            <person name="Imamovic A."/>
            <person name="Ireland A."/>
            <person name="Larimer J."/>
            <person name="McCowan C."/>
            <person name="Murphy C."/>
            <person name="Pearson M."/>
            <person name="Poon T.W."/>
            <person name="Priest M."/>
            <person name="Roberts A."/>
            <person name="Saif S."/>
            <person name="Shea T."/>
            <person name="Sisk P."/>
            <person name="Sykes S."/>
            <person name="Wortman J."/>
            <person name="Nusbaum C."/>
            <person name="Birren B."/>
        </authorList>
    </citation>
    <scope>NUCLEOTIDE SEQUENCE [LARGE SCALE GENOMIC DNA]</scope>
    <source>
        <strain evidence="3 4">CBS 606.96</strain>
    </source>
</reference>
<evidence type="ECO:0000313" key="4">
    <source>
        <dbReference type="Proteomes" id="UP000019478"/>
    </source>
</evidence>
<dbReference type="Gene3D" id="3.40.630.30">
    <property type="match status" value="1"/>
</dbReference>
<organism evidence="3 4">
    <name type="scientific">Capronia epimyces CBS 606.96</name>
    <dbReference type="NCBI Taxonomy" id="1182542"/>
    <lineage>
        <taxon>Eukaryota</taxon>
        <taxon>Fungi</taxon>
        <taxon>Dikarya</taxon>
        <taxon>Ascomycota</taxon>
        <taxon>Pezizomycotina</taxon>
        <taxon>Eurotiomycetes</taxon>
        <taxon>Chaetothyriomycetidae</taxon>
        <taxon>Chaetothyriales</taxon>
        <taxon>Herpotrichiellaceae</taxon>
        <taxon>Capronia</taxon>
    </lineage>
</organism>
<dbReference type="RefSeq" id="XP_007738018.1">
    <property type="nucleotide sequence ID" value="XM_007739828.1"/>
</dbReference>
<name>W9XBC1_9EURO</name>
<proteinExistence type="predicted"/>
<dbReference type="GeneID" id="19173818"/>
<accession>W9XBC1</accession>
<feature type="compositionally biased region" description="Basic and acidic residues" evidence="1">
    <location>
        <begin position="238"/>
        <end position="248"/>
    </location>
</feature>
<dbReference type="PROSITE" id="PS51186">
    <property type="entry name" value="GNAT"/>
    <property type="match status" value="1"/>
</dbReference>
<dbReference type="eggNOG" id="ENOG502SQMB">
    <property type="taxonomic scope" value="Eukaryota"/>
</dbReference>
<dbReference type="AlphaFoldDB" id="W9XBC1"/>
<dbReference type="EMBL" id="AMGY01000010">
    <property type="protein sequence ID" value="EXJ77508.1"/>
    <property type="molecule type" value="Genomic_DNA"/>
</dbReference>
<dbReference type="Proteomes" id="UP000019478">
    <property type="component" value="Unassembled WGS sequence"/>
</dbReference>
<dbReference type="STRING" id="1182542.W9XBC1"/>
<protein>
    <recommendedName>
        <fullName evidence="2">N-acetyltransferase domain-containing protein</fullName>
    </recommendedName>
</protein>
<evidence type="ECO:0000313" key="3">
    <source>
        <dbReference type="EMBL" id="EXJ77508.1"/>
    </source>
</evidence>